<feature type="transmembrane region" description="Helical" evidence="1">
    <location>
        <begin position="145"/>
        <end position="168"/>
    </location>
</feature>
<dbReference type="OrthoDB" id="380812at2157"/>
<comment type="caution">
    <text evidence="2">The sequence shown here is derived from an EMBL/GenBank/DDBJ whole genome shotgun (WGS) entry which is preliminary data.</text>
</comment>
<proteinExistence type="predicted"/>
<dbReference type="PROSITE" id="PS51257">
    <property type="entry name" value="PROKAR_LIPOPROTEIN"/>
    <property type="match status" value="1"/>
</dbReference>
<protein>
    <submittedName>
        <fullName evidence="2">Uncharacterized protein</fullName>
    </submittedName>
</protein>
<dbReference type="AlphaFoldDB" id="A0A165ZBU2"/>
<dbReference type="PATRIC" id="fig|66851.6.peg.2008"/>
<feature type="transmembrane region" description="Helical" evidence="1">
    <location>
        <begin position="41"/>
        <end position="58"/>
    </location>
</feature>
<evidence type="ECO:0000313" key="3">
    <source>
        <dbReference type="Proteomes" id="UP000077428"/>
    </source>
</evidence>
<organism evidence="2 3">
    <name type="scientific">Methanobrevibacter oralis</name>
    <dbReference type="NCBI Taxonomy" id="66851"/>
    <lineage>
        <taxon>Archaea</taxon>
        <taxon>Methanobacteriati</taxon>
        <taxon>Methanobacteriota</taxon>
        <taxon>Methanomada group</taxon>
        <taxon>Methanobacteria</taxon>
        <taxon>Methanobacteriales</taxon>
        <taxon>Methanobacteriaceae</taxon>
        <taxon>Methanobrevibacter</taxon>
    </lineage>
</organism>
<feature type="transmembrane region" description="Helical" evidence="1">
    <location>
        <begin position="89"/>
        <end position="105"/>
    </location>
</feature>
<sequence length="179" mass="19869">MDNQNRNKFYFNNKETALISTFLVMLLIGGCVWFAGPVIGIIFYGIVWGIILTIAAIVVNKKYTILVLGVVYTLIDFTSASMYGGTLSAINTLAGVLILEFFLQLSKDYASDLKINLIGMILFALVARTVYVLIVTLVYGMNIPFYLAISYFILPHLVTFPIGSWIGYKMGNRIKGAIL</sequence>
<name>A0A165ZBU2_METOA</name>
<evidence type="ECO:0000256" key="1">
    <source>
        <dbReference type="SAM" id="Phobius"/>
    </source>
</evidence>
<dbReference type="RefSeq" id="WP_042691729.1">
    <property type="nucleotide sequence ID" value="NZ_CABMAB010000002.1"/>
</dbReference>
<keyword evidence="1" id="KW-0812">Transmembrane</keyword>
<dbReference type="STRING" id="66851.MBORA_18390"/>
<keyword evidence="3" id="KW-1185">Reference proteome</keyword>
<keyword evidence="1" id="KW-0472">Membrane</keyword>
<accession>A0A165ZBU2</accession>
<reference evidence="3" key="1">
    <citation type="journal article" date="2016" name="Genome Announc.">
        <title>Draft Genome Sequences of Methanobrevibacter curvatus DSM11111, Methanobrevibacter cuticularis DSM11139, Methanobrevibacter filiformis DSM11501, and Methanobrevibacter oralis DSM7256.</title>
        <authorList>
            <person name="Poehlein A."/>
            <person name="Seedorf H."/>
        </authorList>
    </citation>
    <scope>NUCLEOTIDE SEQUENCE [LARGE SCALE GENOMIC DNA]</scope>
    <source>
        <strain evidence="3">DSM 7256 / JCM 30027 / ZR</strain>
    </source>
</reference>
<gene>
    <name evidence="2" type="ORF">MBORA_18390</name>
</gene>
<keyword evidence="1" id="KW-1133">Transmembrane helix</keyword>
<dbReference type="EMBL" id="LWMU01000114">
    <property type="protein sequence ID" value="KZX10508.1"/>
    <property type="molecule type" value="Genomic_DNA"/>
</dbReference>
<dbReference type="Proteomes" id="UP000077428">
    <property type="component" value="Unassembled WGS sequence"/>
</dbReference>
<evidence type="ECO:0000313" key="2">
    <source>
        <dbReference type="EMBL" id="KZX10508.1"/>
    </source>
</evidence>
<feature type="transmembrane region" description="Helical" evidence="1">
    <location>
        <begin position="16"/>
        <end position="35"/>
    </location>
</feature>
<feature type="transmembrane region" description="Helical" evidence="1">
    <location>
        <begin position="117"/>
        <end position="139"/>
    </location>
</feature>